<dbReference type="RefSeq" id="WP_377486010.1">
    <property type="nucleotide sequence ID" value="NZ_JBHUOX010000011.1"/>
</dbReference>
<reference evidence="4" key="1">
    <citation type="journal article" date="2019" name="Int. J. Syst. Evol. Microbiol.">
        <title>The Global Catalogue of Microorganisms (GCM) 10K type strain sequencing project: providing services to taxonomists for standard genome sequencing and annotation.</title>
        <authorList>
            <consortium name="The Broad Institute Genomics Platform"/>
            <consortium name="The Broad Institute Genome Sequencing Center for Infectious Disease"/>
            <person name="Wu L."/>
            <person name="Ma J."/>
        </authorList>
    </citation>
    <scope>NUCLEOTIDE SEQUENCE [LARGE SCALE GENOMIC DNA]</scope>
    <source>
        <strain evidence="4">KCTC 23984</strain>
    </source>
</reference>
<organism evidence="3 4">
    <name type="scientific">Pontibacter toksunensis</name>
    <dbReference type="NCBI Taxonomy" id="1332631"/>
    <lineage>
        <taxon>Bacteria</taxon>
        <taxon>Pseudomonadati</taxon>
        <taxon>Bacteroidota</taxon>
        <taxon>Cytophagia</taxon>
        <taxon>Cytophagales</taxon>
        <taxon>Hymenobacteraceae</taxon>
        <taxon>Pontibacter</taxon>
    </lineage>
</organism>
<protein>
    <submittedName>
        <fullName evidence="3">META domain-containing protein</fullName>
    </submittedName>
</protein>
<gene>
    <name evidence="3" type="ORF">ACFS7Z_14980</name>
</gene>
<keyword evidence="1" id="KW-0732">Signal</keyword>
<proteinExistence type="predicted"/>
<sequence length="161" mass="18235">MNKLIAILQVALLLLFLCNSCTLKKSTLTTETEIIQDAYWLLVSLEGQDVQAPKDTRTAYIRFEEKENDFSGFTGCNRLNGHYTLTEQRLQLSDISTTRMACASMLMENKMLEVLGRVDSYRIAGDVLTLYAGEQAVATFMTGNLEIMQRDMDRNTTNDNK</sequence>
<dbReference type="Gene3D" id="2.40.128.270">
    <property type="match status" value="1"/>
</dbReference>
<dbReference type="Pfam" id="PF03724">
    <property type="entry name" value="META"/>
    <property type="match status" value="1"/>
</dbReference>
<feature type="chain" id="PRO_5045969651" evidence="1">
    <location>
        <begin position="25"/>
        <end position="161"/>
    </location>
</feature>
<dbReference type="PANTHER" id="PTHR35535:SF1">
    <property type="entry name" value="HEAT SHOCK PROTEIN HSLJ"/>
    <property type="match status" value="1"/>
</dbReference>
<accession>A0ABW6BXJ0</accession>
<dbReference type="InterPro" id="IPR053147">
    <property type="entry name" value="Hsp_HslJ-like"/>
</dbReference>
<evidence type="ECO:0000313" key="3">
    <source>
        <dbReference type="EMBL" id="MFD3001674.1"/>
    </source>
</evidence>
<dbReference type="EMBL" id="JBHUOX010000011">
    <property type="protein sequence ID" value="MFD3001674.1"/>
    <property type="molecule type" value="Genomic_DNA"/>
</dbReference>
<feature type="signal peptide" evidence="1">
    <location>
        <begin position="1"/>
        <end position="24"/>
    </location>
</feature>
<dbReference type="InterPro" id="IPR005184">
    <property type="entry name" value="DUF306_Meta_HslJ"/>
</dbReference>
<keyword evidence="4" id="KW-1185">Reference proteome</keyword>
<feature type="domain" description="DUF306" evidence="2">
    <location>
        <begin position="35"/>
        <end position="140"/>
    </location>
</feature>
<evidence type="ECO:0000313" key="4">
    <source>
        <dbReference type="Proteomes" id="UP001597641"/>
    </source>
</evidence>
<dbReference type="PANTHER" id="PTHR35535">
    <property type="entry name" value="HEAT SHOCK PROTEIN HSLJ"/>
    <property type="match status" value="1"/>
</dbReference>
<dbReference type="InterPro" id="IPR038670">
    <property type="entry name" value="HslJ-like_sf"/>
</dbReference>
<dbReference type="Proteomes" id="UP001597641">
    <property type="component" value="Unassembled WGS sequence"/>
</dbReference>
<comment type="caution">
    <text evidence="3">The sequence shown here is derived from an EMBL/GenBank/DDBJ whole genome shotgun (WGS) entry which is preliminary data.</text>
</comment>
<evidence type="ECO:0000256" key="1">
    <source>
        <dbReference type="SAM" id="SignalP"/>
    </source>
</evidence>
<evidence type="ECO:0000259" key="2">
    <source>
        <dbReference type="Pfam" id="PF03724"/>
    </source>
</evidence>
<name>A0ABW6BXJ0_9BACT</name>